<dbReference type="GO" id="GO:0003677">
    <property type="term" value="F:DNA binding"/>
    <property type="evidence" value="ECO:0007669"/>
    <property type="project" value="InterPro"/>
</dbReference>
<dbReference type="InterPro" id="IPR047640">
    <property type="entry name" value="RpiR-like"/>
</dbReference>
<dbReference type="RefSeq" id="WP_126807253.1">
    <property type="nucleotide sequence ID" value="NZ_NGKA01000003.1"/>
</dbReference>
<dbReference type="InterPro" id="IPR009057">
    <property type="entry name" value="Homeodomain-like_sf"/>
</dbReference>
<dbReference type="Gene3D" id="1.10.10.10">
    <property type="entry name" value="Winged helix-like DNA-binding domain superfamily/Winged helix DNA-binding domain"/>
    <property type="match status" value="1"/>
</dbReference>
<evidence type="ECO:0000313" key="3">
    <source>
        <dbReference type="Proteomes" id="UP000287605"/>
    </source>
</evidence>
<dbReference type="GO" id="GO:0003700">
    <property type="term" value="F:DNA-binding transcription factor activity"/>
    <property type="evidence" value="ECO:0007669"/>
    <property type="project" value="InterPro"/>
</dbReference>
<dbReference type="Gene3D" id="3.40.50.10490">
    <property type="entry name" value="Glucose-6-phosphate isomerase like protein, domain 1"/>
    <property type="match status" value="1"/>
</dbReference>
<accession>A0A430B237</accession>
<dbReference type="OrthoDB" id="1648815at2"/>
<organism evidence="2 3">
    <name type="scientific">Vagococcus elongatus</name>
    <dbReference type="NCBI Taxonomy" id="180344"/>
    <lineage>
        <taxon>Bacteria</taxon>
        <taxon>Bacillati</taxon>
        <taxon>Bacillota</taxon>
        <taxon>Bacilli</taxon>
        <taxon>Lactobacillales</taxon>
        <taxon>Enterococcaceae</taxon>
        <taxon>Vagococcus</taxon>
    </lineage>
</organism>
<dbReference type="SUPFAM" id="SSF53697">
    <property type="entry name" value="SIS domain"/>
    <property type="match status" value="1"/>
</dbReference>
<proteinExistence type="predicted"/>
<dbReference type="Proteomes" id="UP000287605">
    <property type="component" value="Unassembled WGS sequence"/>
</dbReference>
<gene>
    <name evidence="2" type="ORF">CBF29_03195</name>
</gene>
<dbReference type="InterPro" id="IPR000281">
    <property type="entry name" value="HTH_RpiR"/>
</dbReference>
<dbReference type="GO" id="GO:0097367">
    <property type="term" value="F:carbohydrate derivative binding"/>
    <property type="evidence" value="ECO:0007669"/>
    <property type="project" value="InterPro"/>
</dbReference>
<evidence type="ECO:0000259" key="1">
    <source>
        <dbReference type="PROSITE" id="PS51071"/>
    </source>
</evidence>
<evidence type="ECO:0000313" key="2">
    <source>
        <dbReference type="EMBL" id="RSU14321.1"/>
    </source>
</evidence>
<dbReference type="InterPro" id="IPR036388">
    <property type="entry name" value="WH-like_DNA-bd_sf"/>
</dbReference>
<protein>
    <recommendedName>
        <fullName evidence="1">HTH rpiR-type domain-containing protein</fullName>
    </recommendedName>
</protein>
<dbReference type="InterPro" id="IPR046348">
    <property type="entry name" value="SIS_dom_sf"/>
</dbReference>
<dbReference type="EMBL" id="NGKA01000003">
    <property type="protein sequence ID" value="RSU14321.1"/>
    <property type="molecule type" value="Genomic_DNA"/>
</dbReference>
<comment type="caution">
    <text evidence="2">The sequence shown here is derived from an EMBL/GenBank/DDBJ whole genome shotgun (WGS) entry which is preliminary data.</text>
</comment>
<reference evidence="2 3" key="1">
    <citation type="submission" date="2017-05" db="EMBL/GenBank/DDBJ databases">
        <title>Vagococcus spp. assemblies.</title>
        <authorList>
            <person name="Gulvik C.A."/>
        </authorList>
    </citation>
    <scope>NUCLEOTIDE SEQUENCE [LARGE SCALE GENOMIC DNA]</scope>
    <source>
        <strain evidence="2 3">CCUG 51432</strain>
    </source>
</reference>
<dbReference type="PROSITE" id="PS51071">
    <property type="entry name" value="HTH_RPIR"/>
    <property type="match status" value="1"/>
</dbReference>
<dbReference type="SUPFAM" id="SSF46689">
    <property type="entry name" value="Homeodomain-like"/>
    <property type="match status" value="1"/>
</dbReference>
<dbReference type="GO" id="GO:1901135">
    <property type="term" value="P:carbohydrate derivative metabolic process"/>
    <property type="evidence" value="ECO:0007669"/>
    <property type="project" value="InterPro"/>
</dbReference>
<dbReference type="PANTHER" id="PTHR30514:SF1">
    <property type="entry name" value="HTH-TYPE TRANSCRIPTIONAL REGULATOR HEXR-RELATED"/>
    <property type="match status" value="1"/>
</dbReference>
<name>A0A430B237_9ENTE</name>
<dbReference type="Pfam" id="PF01418">
    <property type="entry name" value="HTH_6"/>
    <property type="match status" value="1"/>
</dbReference>
<keyword evidence="3" id="KW-1185">Reference proteome</keyword>
<dbReference type="PANTHER" id="PTHR30514">
    <property type="entry name" value="GLUCOKINASE"/>
    <property type="match status" value="1"/>
</dbReference>
<dbReference type="AlphaFoldDB" id="A0A430B237"/>
<sequence length="265" mass="31136">MKYDLLLRLQRFNNHYQDQDDIDTRILKYLMNHMNLGTITLRHIAEECYTSKSSVHRFIKKLGYASFSEFQMSYYNIPTTRREAKIDAQIVAKGNNSNDNEFIRHRFDLILNDLNAYREEINLAQIEYVADLIHQYKHVHIYSTMIPGNLAEILQFQLLAAEKHIEYFPLLGDQIKMAETLDKDSLAIFISLEGSYISNKELTLKIIASDAYRLLITQNPNMKFSNLFDKVVPLGSHHHELSGKYKLLIFIEFLIHKYHLKYGNI</sequence>
<feature type="domain" description="HTH rpiR-type" evidence="1">
    <location>
        <begin position="6"/>
        <end position="81"/>
    </location>
</feature>